<dbReference type="STRING" id="1391654.AKJ09_00142"/>
<reference evidence="1 2" key="1">
    <citation type="submission" date="2015-08" db="EMBL/GenBank/DDBJ databases">
        <authorList>
            <person name="Babu N.S."/>
            <person name="Beckwith C.J."/>
            <person name="Beseler K.G."/>
            <person name="Brison A."/>
            <person name="Carone J.V."/>
            <person name="Caskin T.P."/>
            <person name="Diamond M."/>
            <person name="Durham M.E."/>
            <person name="Foxe J.M."/>
            <person name="Go M."/>
            <person name="Henderson B.A."/>
            <person name="Jones I.B."/>
            <person name="McGettigan J.A."/>
            <person name="Micheletti S.J."/>
            <person name="Nasrallah M.E."/>
            <person name="Ortiz D."/>
            <person name="Piller C.R."/>
            <person name="Privatt S.R."/>
            <person name="Schneider S.L."/>
            <person name="Sharp S."/>
            <person name="Smith T.C."/>
            <person name="Stanton J.D."/>
            <person name="Ullery H.E."/>
            <person name="Wilson R.J."/>
            <person name="Serrano M.G."/>
            <person name="Buck G."/>
            <person name="Lee V."/>
            <person name="Wang Y."/>
            <person name="Carvalho R."/>
            <person name="Voegtly L."/>
            <person name="Shi R."/>
            <person name="Duckworth R."/>
            <person name="Johnson A."/>
            <person name="Loviza R."/>
            <person name="Walstead R."/>
            <person name="Shah Z."/>
            <person name="Kiflezghi M."/>
            <person name="Wade K."/>
            <person name="Ball S.L."/>
            <person name="Bradley K.W."/>
            <person name="Asai D.J."/>
            <person name="Bowman C.A."/>
            <person name="Russell D.A."/>
            <person name="Pope W.H."/>
            <person name="Jacobs-Sera D."/>
            <person name="Hendrix R.W."/>
            <person name="Hatfull G.F."/>
        </authorList>
    </citation>
    <scope>NUCLEOTIDE SEQUENCE [LARGE SCALE GENOMIC DNA]</scope>
    <source>
        <strain evidence="1 2">DSM 27648</strain>
    </source>
</reference>
<accession>A0A0K1PIV7</accession>
<keyword evidence="2" id="KW-1185">Reference proteome</keyword>
<proteinExistence type="predicted"/>
<dbReference type="KEGG" id="llu:AKJ09_00142"/>
<dbReference type="Proteomes" id="UP000064967">
    <property type="component" value="Chromosome"/>
</dbReference>
<evidence type="ECO:0000313" key="1">
    <source>
        <dbReference type="EMBL" id="AKU93478.1"/>
    </source>
</evidence>
<gene>
    <name evidence="1" type="ORF">AKJ09_00142</name>
</gene>
<evidence type="ECO:0000313" key="2">
    <source>
        <dbReference type="Proteomes" id="UP000064967"/>
    </source>
</evidence>
<protein>
    <recommendedName>
        <fullName evidence="3">DUF2188 domain-containing protein</fullName>
    </recommendedName>
</protein>
<dbReference type="AlphaFoldDB" id="A0A0K1PIV7"/>
<dbReference type="EMBL" id="CP012333">
    <property type="protein sequence ID" value="AKU93478.1"/>
    <property type="molecule type" value="Genomic_DNA"/>
</dbReference>
<sequence length="96" mass="10737">MNDHLYVKPWAGGWAVYSDSGKREVVEPWRTRADAVIHAKELARSTGPSQILVYDEQGELDSEFFYQADEREALDLDDSVPSIAASKPVRRGRAGT</sequence>
<dbReference type="RefSeq" id="WP_146645081.1">
    <property type="nucleotide sequence ID" value="NZ_CP012333.1"/>
</dbReference>
<evidence type="ECO:0008006" key="3">
    <source>
        <dbReference type="Google" id="ProtNLM"/>
    </source>
</evidence>
<organism evidence="1 2">
    <name type="scientific">Labilithrix luteola</name>
    <dbReference type="NCBI Taxonomy" id="1391654"/>
    <lineage>
        <taxon>Bacteria</taxon>
        <taxon>Pseudomonadati</taxon>
        <taxon>Myxococcota</taxon>
        <taxon>Polyangia</taxon>
        <taxon>Polyangiales</taxon>
        <taxon>Labilitrichaceae</taxon>
        <taxon>Labilithrix</taxon>
    </lineage>
</organism>
<dbReference type="InterPro" id="IPR018691">
    <property type="entry name" value="DUF2188"/>
</dbReference>
<dbReference type="Pfam" id="PF09954">
    <property type="entry name" value="DUF2188"/>
    <property type="match status" value="1"/>
</dbReference>
<name>A0A0K1PIV7_9BACT</name>